<dbReference type="STRING" id="333673.A0A3M0IX56"/>
<dbReference type="OrthoDB" id="5575at2759"/>
<feature type="transmembrane region" description="Helical" evidence="5">
    <location>
        <begin position="367"/>
        <end position="389"/>
    </location>
</feature>
<dbReference type="Pfam" id="PF00270">
    <property type="entry name" value="DEAD"/>
    <property type="match status" value="1"/>
</dbReference>
<dbReference type="EMBL" id="QRBI01000240">
    <property type="protein sequence ID" value="RMB91049.1"/>
    <property type="molecule type" value="Genomic_DNA"/>
</dbReference>
<name>A0A3M0IX56_HIRRU</name>
<proteinExistence type="predicted"/>
<organism evidence="7 8">
    <name type="scientific">Hirundo rustica rustica</name>
    <dbReference type="NCBI Taxonomy" id="333673"/>
    <lineage>
        <taxon>Eukaryota</taxon>
        <taxon>Metazoa</taxon>
        <taxon>Chordata</taxon>
        <taxon>Craniata</taxon>
        <taxon>Vertebrata</taxon>
        <taxon>Euteleostomi</taxon>
        <taxon>Archelosauria</taxon>
        <taxon>Archosauria</taxon>
        <taxon>Dinosauria</taxon>
        <taxon>Saurischia</taxon>
        <taxon>Theropoda</taxon>
        <taxon>Coelurosauria</taxon>
        <taxon>Aves</taxon>
        <taxon>Neognathae</taxon>
        <taxon>Neoaves</taxon>
        <taxon>Telluraves</taxon>
        <taxon>Australaves</taxon>
        <taxon>Passeriformes</taxon>
        <taxon>Sylvioidea</taxon>
        <taxon>Hirundinidae</taxon>
        <taxon>Hirundo</taxon>
    </lineage>
</organism>
<feature type="domain" description="Helicase ATP-binding" evidence="6">
    <location>
        <begin position="212"/>
        <end position="382"/>
    </location>
</feature>
<comment type="caution">
    <text evidence="7">The sequence shown here is derived from an EMBL/GenBank/DDBJ whole genome shotgun (WGS) entry which is preliminary data.</text>
</comment>
<evidence type="ECO:0000256" key="2">
    <source>
        <dbReference type="ARBA" id="ARBA00022801"/>
    </source>
</evidence>
<dbReference type="Gene3D" id="3.40.50.300">
    <property type="entry name" value="P-loop containing nucleotide triphosphate hydrolases"/>
    <property type="match status" value="2"/>
</dbReference>
<dbReference type="Proteomes" id="UP000269221">
    <property type="component" value="Unassembled WGS sequence"/>
</dbReference>
<gene>
    <name evidence="7" type="ORF">DUI87_32647</name>
</gene>
<feature type="transmembrane region" description="Helical" evidence="5">
    <location>
        <begin position="396"/>
        <end position="419"/>
    </location>
</feature>
<evidence type="ECO:0000256" key="5">
    <source>
        <dbReference type="SAM" id="Phobius"/>
    </source>
</evidence>
<sequence>MCPLRQFKKLPEEVVKKIEKKNFPFERLYDLNHNEIGELIRMPKMGKTIHKYVHLFPKLELSVHLQPITRSTLKVELTIAPDFQWDEKVHGSSEAFWILVEDVDSEVILHHEYFLLKAKYAQDEHLVTFFVPVFEPLPPQYFIRVVSDRWLSCETQLPVSFRHLILPEKYPPPTELLDLQPLPVSALRNSAFESLYQDKFPFFNPIQTQVFNTVYNSDDNVFVGAPTGSGKTICAEFAILRMLLQNAEGRCVYITPMEALAEQVFMDWYEKFQERLNKKVVLLTGETSTDLKLLGKGNIIISTPEKWDILSRRWKQRKNVQNVNLFIVDEVHLIGGENGPGIVVIWLLLLLLIPFLILLLIPVLTRLLIWLLILFLILLLIPFLLLLLLPFLIRLLILLLIPFLILLLISLLILFLILIRLLIPFLILLLISLLILLLIPFLILLLISLLILLLIWFLIQLPLLFLLPLLLPVLIPLLILLLIPLLIPVLILLLISLLILLHPYPAQEEFPWDLLAGSNPIPDPIPNPIPDPPVLEVICSRHGISWLDPNPIPDPVFPPQPVLEVICSRHGISWLDPNPIPDPVFPPQPVLEPVLEVICSRHGISWLDPSPIPNPVFPPQPVLEPVLEVICSRMRYISSQIERPIRIVALSSSLSNAKDVAHWLGCSATATFNFHPNVRPVPLELHIQVGTGRNRREPGEIPGDPPEFLAIVPWGRQ</sequence>
<protein>
    <recommendedName>
        <fullName evidence="6">Helicase ATP-binding domain-containing protein</fullName>
    </recommendedName>
</protein>
<evidence type="ECO:0000256" key="3">
    <source>
        <dbReference type="ARBA" id="ARBA00022806"/>
    </source>
</evidence>
<dbReference type="CDD" id="cd18021">
    <property type="entry name" value="DEXHc_Brr2_2"/>
    <property type="match status" value="1"/>
</dbReference>
<keyword evidence="2" id="KW-0378">Hydrolase</keyword>
<dbReference type="FunFam" id="1.10.150.20:FF:000004">
    <property type="entry name" value="U5 small nuclear ribonucleoprotein helicase"/>
    <property type="match status" value="1"/>
</dbReference>
<evidence type="ECO:0000256" key="1">
    <source>
        <dbReference type="ARBA" id="ARBA00022741"/>
    </source>
</evidence>
<feature type="transmembrane region" description="Helical" evidence="5">
    <location>
        <begin position="425"/>
        <end position="446"/>
    </location>
</feature>
<dbReference type="SUPFAM" id="SSF52540">
    <property type="entry name" value="P-loop containing nucleoside triphosphate hydrolases"/>
    <property type="match status" value="1"/>
</dbReference>
<keyword evidence="5" id="KW-0812">Transmembrane</keyword>
<dbReference type="SUPFAM" id="SSF158702">
    <property type="entry name" value="Sec63 N-terminal domain-like"/>
    <property type="match status" value="1"/>
</dbReference>
<dbReference type="GO" id="GO:0005634">
    <property type="term" value="C:nucleus"/>
    <property type="evidence" value="ECO:0007669"/>
    <property type="project" value="TreeGrafter"/>
</dbReference>
<dbReference type="FunFam" id="3.40.50.300:FF:000254">
    <property type="entry name" value="U5 small nuclear ribonucleoprotein helicase"/>
    <property type="match status" value="1"/>
</dbReference>
<dbReference type="Pfam" id="PF02889">
    <property type="entry name" value="Sec63"/>
    <property type="match status" value="1"/>
</dbReference>
<dbReference type="InterPro" id="IPR050474">
    <property type="entry name" value="Hel308_SKI2-like"/>
</dbReference>
<dbReference type="SMART" id="SM00487">
    <property type="entry name" value="DEXDc"/>
    <property type="match status" value="1"/>
</dbReference>
<evidence type="ECO:0000256" key="4">
    <source>
        <dbReference type="ARBA" id="ARBA00022840"/>
    </source>
</evidence>
<keyword evidence="8" id="KW-1185">Reference proteome</keyword>
<evidence type="ECO:0000313" key="8">
    <source>
        <dbReference type="Proteomes" id="UP000269221"/>
    </source>
</evidence>
<accession>A0A3M0IX56</accession>
<dbReference type="InterPro" id="IPR004179">
    <property type="entry name" value="Sec63-dom"/>
</dbReference>
<dbReference type="Gene3D" id="1.10.150.20">
    <property type="entry name" value="5' to 3' exonuclease, C-terminal subdomain"/>
    <property type="match status" value="1"/>
</dbReference>
<dbReference type="GO" id="GO:0003676">
    <property type="term" value="F:nucleic acid binding"/>
    <property type="evidence" value="ECO:0007669"/>
    <property type="project" value="InterPro"/>
</dbReference>
<evidence type="ECO:0000259" key="6">
    <source>
        <dbReference type="PROSITE" id="PS51192"/>
    </source>
</evidence>
<dbReference type="InterPro" id="IPR011545">
    <property type="entry name" value="DEAD/DEAH_box_helicase_dom"/>
</dbReference>
<dbReference type="InterPro" id="IPR035892">
    <property type="entry name" value="C2_domain_sf"/>
</dbReference>
<dbReference type="FunFam" id="2.60.40.150:FF:000004">
    <property type="entry name" value="RNA helicase, activating signal cointegrator 1"/>
    <property type="match status" value="1"/>
</dbReference>
<evidence type="ECO:0000313" key="7">
    <source>
        <dbReference type="EMBL" id="RMB91049.1"/>
    </source>
</evidence>
<dbReference type="GO" id="GO:0005524">
    <property type="term" value="F:ATP binding"/>
    <property type="evidence" value="ECO:0007669"/>
    <property type="project" value="UniProtKB-KW"/>
</dbReference>
<keyword evidence="5" id="KW-0472">Membrane</keyword>
<dbReference type="PROSITE" id="PS51192">
    <property type="entry name" value="HELICASE_ATP_BIND_1"/>
    <property type="match status" value="1"/>
</dbReference>
<dbReference type="PANTHER" id="PTHR47961">
    <property type="entry name" value="DNA POLYMERASE THETA, PUTATIVE (AFU_ORTHOLOGUE AFUA_1G05260)-RELATED"/>
    <property type="match status" value="1"/>
</dbReference>
<dbReference type="AlphaFoldDB" id="A0A3M0IX56"/>
<keyword evidence="5" id="KW-1133">Transmembrane helix</keyword>
<feature type="transmembrane region" description="Helical" evidence="5">
    <location>
        <begin position="453"/>
        <end position="471"/>
    </location>
</feature>
<dbReference type="GO" id="GO:0016787">
    <property type="term" value="F:hydrolase activity"/>
    <property type="evidence" value="ECO:0007669"/>
    <property type="project" value="UniProtKB-KW"/>
</dbReference>
<keyword evidence="4" id="KW-0067">ATP-binding</keyword>
<feature type="transmembrane region" description="Helical" evidence="5">
    <location>
        <begin position="342"/>
        <end position="361"/>
    </location>
</feature>
<dbReference type="InterPro" id="IPR014001">
    <property type="entry name" value="Helicase_ATP-bd"/>
</dbReference>
<dbReference type="PANTHER" id="PTHR47961:SF4">
    <property type="entry name" value="ACTIVATING SIGNAL COINTEGRATOR 1 COMPLEX SUBUNIT 3"/>
    <property type="match status" value="1"/>
</dbReference>
<feature type="transmembrane region" description="Helical" evidence="5">
    <location>
        <begin position="477"/>
        <end position="501"/>
    </location>
</feature>
<keyword evidence="3" id="KW-0347">Helicase</keyword>
<dbReference type="InterPro" id="IPR027417">
    <property type="entry name" value="P-loop_NTPase"/>
</dbReference>
<dbReference type="SMART" id="SM00973">
    <property type="entry name" value="Sec63"/>
    <property type="match status" value="1"/>
</dbReference>
<reference evidence="7 8" key="1">
    <citation type="submission" date="2018-07" db="EMBL/GenBank/DDBJ databases">
        <title>A high quality draft genome assembly of the barn swallow (H. rustica rustica).</title>
        <authorList>
            <person name="Formenti G."/>
            <person name="Chiara M."/>
            <person name="Poveda L."/>
            <person name="Francoijs K.-J."/>
            <person name="Bonisoli-Alquati A."/>
            <person name="Canova L."/>
            <person name="Gianfranceschi L."/>
            <person name="Horner D.S."/>
            <person name="Saino N."/>
        </authorList>
    </citation>
    <scope>NUCLEOTIDE SEQUENCE [LARGE SCALE GENOMIC DNA]</scope>
    <source>
        <strain evidence="7">Chelidonia</strain>
        <tissue evidence="7">Blood</tissue>
    </source>
</reference>
<dbReference type="GO" id="GO:0004386">
    <property type="term" value="F:helicase activity"/>
    <property type="evidence" value="ECO:0007669"/>
    <property type="project" value="UniProtKB-KW"/>
</dbReference>
<keyword evidence="1" id="KW-0547">Nucleotide-binding</keyword>
<dbReference type="Gene3D" id="2.60.40.150">
    <property type="entry name" value="C2 domain"/>
    <property type="match status" value="1"/>
</dbReference>